<dbReference type="Pfam" id="PF07589">
    <property type="entry name" value="PEP-CTERM"/>
    <property type="match status" value="1"/>
</dbReference>
<keyword evidence="1" id="KW-0732">Signal</keyword>
<gene>
    <name evidence="4" type="ORF">FCL38_13310</name>
    <name evidence="3" type="ORF">FHS02_005211</name>
</gene>
<feature type="signal peptide" evidence="1">
    <location>
        <begin position="1"/>
        <end position="24"/>
    </location>
</feature>
<dbReference type="Proteomes" id="UP000298763">
    <property type="component" value="Chromosome"/>
</dbReference>
<dbReference type="EMBL" id="JACHXS010000012">
    <property type="protein sequence ID" value="MBB3224347.1"/>
    <property type="molecule type" value="Genomic_DNA"/>
</dbReference>
<dbReference type="RefSeq" id="WP_137314141.1">
    <property type="nucleotide sequence ID" value="NZ_CP040017.1"/>
</dbReference>
<organism evidence="3 6">
    <name type="scientific">Pseudoduganella umbonata</name>
    <dbReference type="NCBI Taxonomy" id="864828"/>
    <lineage>
        <taxon>Bacteria</taxon>
        <taxon>Pseudomonadati</taxon>
        <taxon>Pseudomonadota</taxon>
        <taxon>Betaproteobacteria</taxon>
        <taxon>Burkholderiales</taxon>
        <taxon>Oxalobacteraceae</taxon>
        <taxon>Telluria group</taxon>
        <taxon>Pseudoduganella</taxon>
    </lineage>
</organism>
<evidence type="ECO:0000259" key="2">
    <source>
        <dbReference type="Pfam" id="PF07589"/>
    </source>
</evidence>
<dbReference type="NCBIfam" id="TIGR02595">
    <property type="entry name" value="PEP_CTERM"/>
    <property type="match status" value="1"/>
</dbReference>
<dbReference type="OrthoDB" id="9157377at2"/>
<evidence type="ECO:0000313" key="6">
    <source>
        <dbReference type="Proteomes" id="UP000584325"/>
    </source>
</evidence>
<evidence type="ECO:0000313" key="3">
    <source>
        <dbReference type="EMBL" id="MBB3224347.1"/>
    </source>
</evidence>
<dbReference type="InterPro" id="IPR013424">
    <property type="entry name" value="Ice-binding_C"/>
</dbReference>
<protein>
    <submittedName>
        <fullName evidence="4">PEP-CTERM sorting domain-containing protein</fullName>
    </submittedName>
</protein>
<dbReference type="Proteomes" id="UP000584325">
    <property type="component" value="Unassembled WGS sequence"/>
</dbReference>
<sequence length="257" mass="26213">MSRFAVAAALAASAFVLLPGSAAAQATVAQSSLSEYRYELIDLDANDGVAPSITFNTTFRGVLAAAVADASELLYFDGDGGLEGDVSFGAAAGSAAVQGWLTDGEIGTRGSIGNAGEYSGAAGWYADYTLSANTRLVFTGHAVGSVERGALVTDQYSSAGVAVLFAPVDDDGFSAQPYFARTATDSGVPGWGNFDEWFTLDIVNDGSTALSSQMVIQISANAEVASPVPEPATWLMLGAGLALTAGIARRRRTAGAN</sequence>
<accession>A0A4V1EDJ3</accession>
<feature type="chain" id="PRO_5044609956" evidence="1">
    <location>
        <begin position="25"/>
        <end position="257"/>
    </location>
</feature>
<proteinExistence type="predicted"/>
<dbReference type="AlphaFoldDB" id="A0A4V1EDJ3"/>
<dbReference type="EMBL" id="CP040017">
    <property type="protein sequence ID" value="QCP11281.1"/>
    <property type="molecule type" value="Genomic_DNA"/>
</dbReference>
<reference evidence="3 6" key="2">
    <citation type="submission" date="2020-08" db="EMBL/GenBank/DDBJ databases">
        <title>Genomic Encyclopedia of Type Strains, Phase III (KMG-III): the genomes of soil and plant-associated and newly described type strains.</title>
        <authorList>
            <person name="Whitman W."/>
        </authorList>
    </citation>
    <scope>NUCLEOTIDE SEQUENCE [LARGE SCALE GENOMIC DNA]</scope>
    <source>
        <strain evidence="3 6">CECT 7753</strain>
    </source>
</reference>
<keyword evidence="5" id="KW-1185">Reference proteome</keyword>
<name>A0A4V1EDJ3_9BURK</name>
<feature type="domain" description="Ice-binding protein C-terminal" evidence="2">
    <location>
        <begin position="227"/>
        <end position="252"/>
    </location>
</feature>
<evidence type="ECO:0000313" key="4">
    <source>
        <dbReference type="EMBL" id="QCP11281.1"/>
    </source>
</evidence>
<reference evidence="4 5" key="1">
    <citation type="submission" date="2019-05" db="EMBL/GenBank/DDBJ databases">
        <title>Draft Genome Sequences of Six Type Strains of the Genus Massilia.</title>
        <authorList>
            <person name="Miess H."/>
            <person name="Frediansyhah A."/>
            <person name="Gross H."/>
        </authorList>
    </citation>
    <scope>NUCLEOTIDE SEQUENCE [LARGE SCALE GENOMIC DNA]</scope>
    <source>
        <strain evidence="4 5">DSMZ 26121</strain>
    </source>
</reference>
<evidence type="ECO:0000313" key="5">
    <source>
        <dbReference type="Proteomes" id="UP000298763"/>
    </source>
</evidence>
<evidence type="ECO:0000256" key="1">
    <source>
        <dbReference type="SAM" id="SignalP"/>
    </source>
</evidence>